<keyword evidence="2" id="KW-1185">Reference proteome</keyword>
<name>A0ACC1MZM8_9HYPO</name>
<comment type="caution">
    <text evidence="1">The sequence shown here is derived from an EMBL/GenBank/DDBJ whole genome shotgun (WGS) entry which is preliminary data.</text>
</comment>
<organism evidence="1 2">
    <name type="scientific">Zarea fungicola</name>
    <dbReference type="NCBI Taxonomy" id="93591"/>
    <lineage>
        <taxon>Eukaryota</taxon>
        <taxon>Fungi</taxon>
        <taxon>Dikarya</taxon>
        <taxon>Ascomycota</taxon>
        <taxon>Pezizomycotina</taxon>
        <taxon>Sordariomycetes</taxon>
        <taxon>Hypocreomycetidae</taxon>
        <taxon>Hypocreales</taxon>
        <taxon>Cordycipitaceae</taxon>
        <taxon>Zarea</taxon>
    </lineage>
</organism>
<evidence type="ECO:0000313" key="2">
    <source>
        <dbReference type="Proteomes" id="UP001143910"/>
    </source>
</evidence>
<dbReference type="EMBL" id="JANJQO010001138">
    <property type="protein sequence ID" value="KAJ2972485.1"/>
    <property type="molecule type" value="Genomic_DNA"/>
</dbReference>
<dbReference type="Proteomes" id="UP001143910">
    <property type="component" value="Unassembled WGS sequence"/>
</dbReference>
<sequence length="184" mass="19787">MGGARAGFAVTLSIFFVQNTDSSPDEAEILLAQPINTTSAIAARDMWDSLSALGIDVKQLKAVASGLARESNLTDDSKKENGTAIDRLCALGEEQLVKVTSQHSELQALHGEVCELTREVEALRAEKKQLEDENADILSLISQRKQEGSLWGVRDADQEQNTLMPLLSDDESSTSSGEDSPTPG</sequence>
<reference evidence="1" key="1">
    <citation type="submission" date="2022-08" db="EMBL/GenBank/DDBJ databases">
        <title>Genome Sequence of Lecanicillium fungicola.</title>
        <authorList>
            <person name="Buettner E."/>
        </authorList>
    </citation>
    <scope>NUCLEOTIDE SEQUENCE</scope>
    <source>
        <strain evidence="1">Babe33</strain>
    </source>
</reference>
<proteinExistence type="predicted"/>
<protein>
    <submittedName>
        <fullName evidence="1">Uncharacterized protein</fullName>
    </submittedName>
</protein>
<evidence type="ECO:0000313" key="1">
    <source>
        <dbReference type="EMBL" id="KAJ2972485.1"/>
    </source>
</evidence>
<gene>
    <name evidence="1" type="ORF">NQ176_g7124</name>
</gene>
<accession>A0ACC1MZM8</accession>